<dbReference type="AlphaFoldDB" id="A0AAU9WWF8"/>
<comment type="caution">
    <text evidence="1">The sequence shown here is derived from an EMBL/GenBank/DDBJ whole genome shotgun (WGS) entry which is preliminary data.</text>
</comment>
<keyword evidence="2" id="KW-1185">Reference proteome</keyword>
<gene>
    <name evidence="1" type="ORF">PMEA_00013230</name>
</gene>
<evidence type="ECO:0000313" key="1">
    <source>
        <dbReference type="EMBL" id="CAH3127989.1"/>
    </source>
</evidence>
<dbReference type="EMBL" id="CALNXJ010000023">
    <property type="protein sequence ID" value="CAH3127989.1"/>
    <property type="molecule type" value="Genomic_DNA"/>
</dbReference>
<name>A0AAU9WWF8_9CNID</name>
<evidence type="ECO:0000313" key="2">
    <source>
        <dbReference type="Proteomes" id="UP001159428"/>
    </source>
</evidence>
<organism evidence="1 2">
    <name type="scientific">Pocillopora meandrina</name>
    <dbReference type="NCBI Taxonomy" id="46732"/>
    <lineage>
        <taxon>Eukaryota</taxon>
        <taxon>Metazoa</taxon>
        <taxon>Cnidaria</taxon>
        <taxon>Anthozoa</taxon>
        <taxon>Hexacorallia</taxon>
        <taxon>Scleractinia</taxon>
        <taxon>Astrocoeniina</taxon>
        <taxon>Pocilloporidae</taxon>
        <taxon>Pocillopora</taxon>
    </lineage>
</organism>
<proteinExistence type="predicted"/>
<dbReference type="Proteomes" id="UP001159428">
    <property type="component" value="Unassembled WGS sequence"/>
</dbReference>
<sequence>MANSDSTSTDEFENPKVENAEKAKCKVREIFGDETTKAFEAEELLNEEGIKDLMTRDADTPIFGRLGLTYGKAVRFKAEFTILFPERKIVSGRRASPANVKPRMEDIAFFSPEQKSAYLLKRKRIGMLASTQWKGVVPKCNNPKAKAELASFSPEFTPQCGMPEVGFNFLS</sequence>
<protein>
    <submittedName>
        <fullName evidence="1">Uncharacterized protein</fullName>
    </submittedName>
</protein>
<accession>A0AAU9WWF8</accession>
<reference evidence="1 2" key="1">
    <citation type="submission" date="2022-05" db="EMBL/GenBank/DDBJ databases">
        <authorList>
            <consortium name="Genoscope - CEA"/>
            <person name="William W."/>
        </authorList>
    </citation>
    <scope>NUCLEOTIDE SEQUENCE [LARGE SCALE GENOMIC DNA]</scope>
</reference>